<organism evidence="1 2">
    <name type="scientific">Catharanthus roseus</name>
    <name type="common">Madagascar periwinkle</name>
    <name type="synonym">Vinca rosea</name>
    <dbReference type="NCBI Taxonomy" id="4058"/>
    <lineage>
        <taxon>Eukaryota</taxon>
        <taxon>Viridiplantae</taxon>
        <taxon>Streptophyta</taxon>
        <taxon>Embryophyta</taxon>
        <taxon>Tracheophyta</taxon>
        <taxon>Spermatophyta</taxon>
        <taxon>Magnoliopsida</taxon>
        <taxon>eudicotyledons</taxon>
        <taxon>Gunneridae</taxon>
        <taxon>Pentapetalae</taxon>
        <taxon>asterids</taxon>
        <taxon>lamiids</taxon>
        <taxon>Gentianales</taxon>
        <taxon>Apocynaceae</taxon>
        <taxon>Rauvolfioideae</taxon>
        <taxon>Vinceae</taxon>
        <taxon>Catharanthinae</taxon>
        <taxon>Catharanthus</taxon>
    </lineage>
</organism>
<evidence type="ECO:0000313" key="1">
    <source>
        <dbReference type="EMBL" id="KAI5681342.1"/>
    </source>
</evidence>
<reference evidence="2" key="1">
    <citation type="journal article" date="2023" name="Nat. Plants">
        <title>Single-cell RNA sequencing provides a high-resolution roadmap for understanding the multicellular compartmentation of specialized metabolism.</title>
        <authorList>
            <person name="Sun S."/>
            <person name="Shen X."/>
            <person name="Li Y."/>
            <person name="Li Y."/>
            <person name="Wang S."/>
            <person name="Li R."/>
            <person name="Zhang H."/>
            <person name="Shen G."/>
            <person name="Guo B."/>
            <person name="Wei J."/>
            <person name="Xu J."/>
            <person name="St-Pierre B."/>
            <person name="Chen S."/>
            <person name="Sun C."/>
        </authorList>
    </citation>
    <scope>NUCLEOTIDE SEQUENCE [LARGE SCALE GENOMIC DNA]</scope>
</reference>
<evidence type="ECO:0000313" key="2">
    <source>
        <dbReference type="Proteomes" id="UP001060085"/>
    </source>
</evidence>
<keyword evidence="2" id="KW-1185">Reference proteome</keyword>
<dbReference type="EMBL" id="CM044701">
    <property type="protein sequence ID" value="KAI5681342.1"/>
    <property type="molecule type" value="Genomic_DNA"/>
</dbReference>
<dbReference type="Proteomes" id="UP001060085">
    <property type="component" value="Linkage Group LG01"/>
</dbReference>
<accession>A0ACC0C918</accession>
<protein>
    <submittedName>
        <fullName evidence="1">Uncharacterized protein</fullName>
    </submittedName>
</protein>
<gene>
    <name evidence="1" type="ORF">M9H77_02569</name>
</gene>
<comment type="caution">
    <text evidence="1">The sequence shown here is derived from an EMBL/GenBank/DDBJ whole genome shotgun (WGS) entry which is preliminary data.</text>
</comment>
<proteinExistence type="predicted"/>
<sequence length="417" mass="48728">MKSSNSNLKNSRPNNQTEQTGKKTKQKYHKKKTIAKRQGSDGLGPSVSEASQNKRRPPLFQSPFGSHSPTQLWQPLAHQGAGEPRRQKQERRKKSNRCVTGTADKAERQEQERRLRYFSRSAKRMRKRDYIVVQTYHRWAGTLFHAILVLTSHNVDPWNNCYSLGVSKLHTFDFLENKSYGCDGSLFYLLGGHCVKFQEEVVEHSQYVLTSLDTCVKNLVEQILVDEPLLIVKAFGFKFFHEHYKEFLLCKEFENQMGSYFKMSDTNICEFLESNEASFVLEIEDQRKSGGKRVLLSLTNSSLRKFLVKKVEGYLCCLIEDLLDESIRRIVETYSYMKPFFETFVIAFKGIGFFENHFLNMKVQLEDPCYDHKFPIGLEVLKALLIENVLSFQFYHLHFKESMFLLILKTRRKMVLE</sequence>
<name>A0ACC0C918_CATRO</name>